<organism evidence="2">
    <name type="scientific">marine metagenome</name>
    <dbReference type="NCBI Taxonomy" id="408172"/>
    <lineage>
        <taxon>unclassified sequences</taxon>
        <taxon>metagenomes</taxon>
        <taxon>ecological metagenomes</taxon>
    </lineage>
</organism>
<feature type="transmembrane region" description="Helical" evidence="1">
    <location>
        <begin position="110"/>
        <end position="130"/>
    </location>
</feature>
<evidence type="ECO:0000256" key="1">
    <source>
        <dbReference type="SAM" id="Phobius"/>
    </source>
</evidence>
<dbReference type="AlphaFoldDB" id="A0A382I5D3"/>
<evidence type="ECO:0000313" key="2">
    <source>
        <dbReference type="EMBL" id="SVB94615.1"/>
    </source>
</evidence>
<reference evidence="2" key="1">
    <citation type="submission" date="2018-05" db="EMBL/GenBank/DDBJ databases">
        <authorList>
            <person name="Lanie J.A."/>
            <person name="Ng W.-L."/>
            <person name="Kazmierczak K.M."/>
            <person name="Andrzejewski T.M."/>
            <person name="Davidsen T.M."/>
            <person name="Wayne K.J."/>
            <person name="Tettelin H."/>
            <person name="Glass J.I."/>
            <person name="Rusch D."/>
            <person name="Podicherti R."/>
            <person name="Tsui H.-C.T."/>
            <person name="Winkler M.E."/>
        </authorList>
    </citation>
    <scope>NUCLEOTIDE SEQUENCE</scope>
</reference>
<protein>
    <submittedName>
        <fullName evidence="2">Uncharacterized protein</fullName>
    </submittedName>
</protein>
<accession>A0A382I5D3</accession>
<keyword evidence="1" id="KW-0472">Membrane</keyword>
<keyword evidence="1" id="KW-1133">Transmembrane helix</keyword>
<name>A0A382I5D3_9ZZZZ</name>
<gene>
    <name evidence="2" type="ORF">METZ01_LOCUS247469</name>
</gene>
<proteinExistence type="predicted"/>
<sequence>IHTRELYAFVRQSNIFCRRNTSKKGDKYRRNSEGRQGYFQHWYFSPELFIGTKNLIVLGMTSKNNMRHISVILPVLTRTQTSVGIHLARLLCADRDKHWMKHPMKRRKRLFIGIGVTIALLGGVGCSDFLSDDFPTGPIVCTMDMRAGIVITVTDKTTGEEALTGSTIALQDDNYVETIHAAGTAHGWSGNRVSGAWERKGNYDITITNPNYLTWIRRNVLVTADECHVKTVQLVAKLNLRN</sequence>
<feature type="non-terminal residue" evidence="2">
    <location>
        <position position="1"/>
    </location>
</feature>
<dbReference type="EMBL" id="UINC01065200">
    <property type="protein sequence ID" value="SVB94615.1"/>
    <property type="molecule type" value="Genomic_DNA"/>
</dbReference>
<keyword evidence="1" id="KW-0812">Transmembrane</keyword>